<dbReference type="Gene3D" id="2.10.109.10">
    <property type="entry name" value="Umud Fragment, subunit A"/>
    <property type="match status" value="1"/>
</dbReference>
<dbReference type="PRINTS" id="PR00727">
    <property type="entry name" value="LEADERPTASE"/>
</dbReference>
<protein>
    <recommendedName>
        <fullName evidence="4 7">Signal peptidase I</fullName>
        <ecNumber evidence="4 7">3.4.21.89</ecNumber>
    </recommendedName>
</protein>
<keyword evidence="11" id="KW-1185">Reference proteome</keyword>
<dbReference type="EC" id="3.4.21.89" evidence="4 7"/>
<dbReference type="GeneID" id="92916265"/>
<dbReference type="InterPro" id="IPR036286">
    <property type="entry name" value="LexA/Signal_pep-like_sf"/>
</dbReference>
<keyword evidence="5 7" id="KW-0645">Protease</keyword>
<gene>
    <name evidence="10" type="ordered locus">BATR1942_02890</name>
</gene>
<evidence type="ECO:0000256" key="2">
    <source>
        <dbReference type="ARBA" id="ARBA00004401"/>
    </source>
</evidence>
<sequence length="166" mass="18850">MKKRFWFMAGVVCVVLVIQAKNAVFIDYKVEGISMKPTFQEGNELMVNKFSHRFKTIRRFDIVLFKGPEKKVLIKRVIGLPGESIQYRDDKLYVNGKQVKEPFLKSLKSVSAGSHVTGDFTLKEAIGKDAVPKGQYFVIGDNRIYSFDSRHFGPVKDKDIVGVISD</sequence>
<evidence type="ECO:0000313" key="11">
    <source>
        <dbReference type="Proteomes" id="UP000006867"/>
    </source>
</evidence>
<evidence type="ECO:0000256" key="8">
    <source>
        <dbReference type="RuleBase" id="RU362042"/>
    </source>
</evidence>
<comment type="similarity">
    <text evidence="3 8">Belongs to the peptidase S26 family.</text>
</comment>
<dbReference type="InterPro" id="IPR019533">
    <property type="entry name" value="Peptidase_S26"/>
</dbReference>
<evidence type="ECO:0000256" key="1">
    <source>
        <dbReference type="ARBA" id="ARBA00000677"/>
    </source>
</evidence>
<dbReference type="InterPro" id="IPR000223">
    <property type="entry name" value="Pept_S26A_signal_pept_1"/>
</dbReference>
<comment type="catalytic activity">
    <reaction evidence="1 7">
        <text>Cleavage of hydrophobic, N-terminal signal or leader sequences from secreted and periplasmic proteins.</text>
        <dbReference type="EC" id="3.4.21.89"/>
    </reaction>
</comment>
<dbReference type="PROSITE" id="PS00761">
    <property type="entry name" value="SPASE_I_3"/>
    <property type="match status" value="1"/>
</dbReference>
<evidence type="ECO:0000313" key="10">
    <source>
        <dbReference type="EMBL" id="ADP31534.1"/>
    </source>
</evidence>
<dbReference type="InterPro" id="IPR019756">
    <property type="entry name" value="Pept_S26A_signal_pept_1_Ser-AS"/>
</dbReference>
<keyword evidence="6 7" id="KW-0378">Hydrolase</keyword>
<dbReference type="Pfam" id="PF10502">
    <property type="entry name" value="Peptidase_S26"/>
    <property type="match status" value="1"/>
</dbReference>
<dbReference type="RefSeq" id="WP_003327688.1">
    <property type="nucleotide sequence ID" value="NC_014639.1"/>
</dbReference>
<dbReference type="PROSITE" id="PS00501">
    <property type="entry name" value="SPASE_I_1"/>
    <property type="match status" value="1"/>
</dbReference>
<dbReference type="Proteomes" id="UP000006867">
    <property type="component" value="Chromosome"/>
</dbReference>
<accession>A0ABM5LUN9</accession>
<reference evidence="10 11" key="1">
    <citation type="journal article" date="2011" name="Front. Microbiol.">
        <title>Genomic signatures of strain selection and enhancement in Bacillus atrophaeus var. globigii, a historical biowarfare simulant.</title>
        <authorList>
            <person name="Gibbons H.S."/>
            <person name="Broomall S.M."/>
            <person name="McNew L.A."/>
            <person name="Daligault H."/>
            <person name="Chapman C."/>
            <person name="Bruce D."/>
            <person name="Karavis M."/>
            <person name="Krepps M."/>
            <person name="McGregor P.A."/>
            <person name="Hong C."/>
            <person name="Park K.H."/>
            <person name="Akmal A."/>
            <person name="Feldman A."/>
            <person name="Lin J.S."/>
            <person name="Chang W.E."/>
            <person name="Higgs B.W."/>
            <person name="Demirev P."/>
            <person name="Lindquist J."/>
            <person name="Liem A."/>
            <person name="Fochler E."/>
            <person name="Read T.D."/>
            <person name="Tapia R."/>
            <person name="Johnson S."/>
            <person name="Bishop-Lilly K.A."/>
            <person name="Detter C."/>
            <person name="Han C."/>
            <person name="Sozhamannan S."/>
            <person name="Rosenzweig C.N."/>
            <person name="Skowronski E.W."/>
        </authorList>
    </citation>
    <scope>NUCLEOTIDE SEQUENCE [LARGE SCALE GENOMIC DNA]</scope>
    <source>
        <strain evidence="10 11">1942</strain>
    </source>
</reference>
<evidence type="ECO:0000256" key="7">
    <source>
        <dbReference type="RuleBase" id="RU003993"/>
    </source>
</evidence>
<feature type="domain" description="Peptidase S26" evidence="9">
    <location>
        <begin position="6"/>
        <end position="164"/>
    </location>
</feature>
<dbReference type="PANTHER" id="PTHR43390:SF1">
    <property type="entry name" value="CHLOROPLAST PROCESSING PEPTIDASE"/>
    <property type="match status" value="1"/>
</dbReference>
<dbReference type="EMBL" id="CP002207">
    <property type="protein sequence ID" value="ADP31534.1"/>
    <property type="molecule type" value="Genomic_DNA"/>
</dbReference>
<dbReference type="SUPFAM" id="SSF51306">
    <property type="entry name" value="LexA/Signal peptidase"/>
    <property type="match status" value="1"/>
</dbReference>
<dbReference type="NCBIfam" id="TIGR02227">
    <property type="entry name" value="sigpep_I_bact"/>
    <property type="match status" value="1"/>
</dbReference>
<dbReference type="InterPro" id="IPR019757">
    <property type="entry name" value="Pept_S26A_signal_pept_1_Lys-AS"/>
</dbReference>
<dbReference type="PANTHER" id="PTHR43390">
    <property type="entry name" value="SIGNAL PEPTIDASE I"/>
    <property type="match status" value="1"/>
</dbReference>
<evidence type="ECO:0000256" key="3">
    <source>
        <dbReference type="ARBA" id="ARBA00009370"/>
    </source>
</evidence>
<evidence type="ECO:0000256" key="5">
    <source>
        <dbReference type="ARBA" id="ARBA00022670"/>
    </source>
</evidence>
<comment type="subcellular location">
    <subcellularLocation>
        <location evidence="2">Cell membrane</location>
        <topology evidence="2">Single-pass type II membrane protein</topology>
    </subcellularLocation>
    <subcellularLocation>
        <location evidence="8">Membrane</location>
        <topology evidence="8">Single-pass type II membrane protein</topology>
    </subcellularLocation>
</comment>
<evidence type="ECO:0000256" key="6">
    <source>
        <dbReference type="ARBA" id="ARBA00022801"/>
    </source>
</evidence>
<evidence type="ECO:0000259" key="9">
    <source>
        <dbReference type="Pfam" id="PF10502"/>
    </source>
</evidence>
<dbReference type="InterPro" id="IPR019758">
    <property type="entry name" value="Pept_S26A_signal_pept_1_CS"/>
</dbReference>
<proteinExistence type="inferred from homology"/>
<evidence type="ECO:0000256" key="4">
    <source>
        <dbReference type="ARBA" id="ARBA00013208"/>
    </source>
</evidence>
<dbReference type="PROSITE" id="PS00760">
    <property type="entry name" value="SPASE_I_2"/>
    <property type="match status" value="1"/>
</dbReference>
<name>A0ABM5LUN9_BACA1</name>
<dbReference type="CDD" id="cd06530">
    <property type="entry name" value="S26_SPase_I"/>
    <property type="match status" value="1"/>
</dbReference>
<organism evidence="10 11">
    <name type="scientific">Bacillus atrophaeus (strain 1942)</name>
    <dbReference type="NCBI Taxonomy" id="720555"/>
    <lineage>
        <taxon>Bacteria</taxon>
        <taxon>Bacillati</taxon>
        <taxon>Bacillota</taxon>
        <taxon>Bacilli</taxon>
        <taxon>Bacillales</taxon>
        <taxon>Bacillaceae</taxon>
        <taxon>Bacillus</taxon>
    </lineage>
</organism>